<keyword evidence="3" id="KW-1185">Reference proteome</keyword>
<evidence type="ECO:0000313" key="2">
    <source>
        <dbReference type="EMBL" id="KAF5803052.1"/>
    </source>
</evidence>
<proteinExistence type="predicted"/>
<sequence length="64" mass="7619">MCLIIVYSNKSNHFMHDVDSIINKRKTTTYEIQNSKDTNQLAKKKQKKKKKKTKDSNQRIKPRP</sequence>
<name>A0A9K3IU73_HELAN</name>
<evidence type="ECO:0000256" key="1">
    <source>
        <dbReference type="SAM" id="MobiDB-lite"/>
    </source>
</evidence>
<evidence type="ECO:0000313" key="3">
    <source>
        <dbReference type="Proteomes" id="UP000215914"/>
    </source>
</evidence>
<feature type="region of interest" description="Disordered" evidence="1">
    <location>
        <begin position="32"/>
        <end position="64"/>
    </location>
</feature>
<dbReference type="EMBL" id="MNCJ02000321">
    <property type="protein sequence ID" value="KAF5803052.1"/>
    <property type="molecule type" value="Genomic_DNA"/>
</dbReference>
<reference evidence="2" key="2">
    <citation type="submission" date="2020-06" db="EMBL/GenBank/DDBJ databases">
        <title>Helianthus annuus Genome sequencing and assembly Release 2.</title>
        <authorList>
            <person name="Gouzy J."/>
            <person name="Langlade N."/>
            <person name="Munos S."/>
        </authorList>
    </citation>
    <scope>NUCLEOTIDE SEQUENCE</scope>
    <source>
        <tissue evidence="2">Leaves</tissue>
    </source>
</reference>
<feature type="compositionally biased region" description="Basic residues" evidence="1">
    <location>
        <begin position="42"/>
        <end position="53"/>
    </location>
</feature>
<protein>
    <submittedName>
        <fullName evidence="2">Uncharacterized protein</fullName>
    </submittedName>
</protein>
<dbReference type="AlphaFoldDB" id="A0A9K3IU73"/>
<reference evidence="2" key="1">
    <citation type="journal article" date="2017" name="Nature">
        <title>The sunflower genome provides insights into oil metabolism, flowering and Asterid evolution.</title>
        <authorList>
            <person name="Badouin H."/>
            <person name="Gouzy J."/>
            <person name="Grassa C.J."/>
            <person name="Murat F."/>
            <person name="Staton S.E."/>
            <person name="Cottret L."/>
            <person name="Lelandais-Briere C."/>
            <person name="Owens G.L."/>
            <person name="Carrere S."/>
            <person name="Mayjonade B."/>
            <person name="Legrand L."/>
            <person name="Gill N."/>
            <person name="Kane N.C."/>
            <person name="Bowers J.E."/>
            <person name="Hubner S."/>
            <person name="Bellec A."/>
            <person name="Berard A."/>
            <person name="Berges H."/>
            <person name="Blanchet N."/>
            <person name="Boniface M.C."/>
            <person name="Brunel D."/>
            <person name="Catrice O."/>
            <person name="Chaidir N."/>
            <person name="Claudel C."/>
            <person name="Donnadieu C."/>
            <person name="Faraut T."/>
            <person name="Fievet G."/>
            <person name="Helmstetter N."/>
            <person name="King M."/>
            <person name="Knapp S.J."/>
            <person name="Lai Z."/>
            <person name="Le Paslier M.C."/>
            <person name="Lippi Y."/>
            <person name="Lorenzon L."/>
            <person name="Mandel J.R."/>
            <person name="Marage G."/>
            <person name="Marchand G."/>
            <person name="Marquand E."/>
            <person name="Bret-Mestries E."/>
            <person name="Morien E."/>
            <person name="Nambeesan S."/>
            <person name="Nguyen T."/>
            <person name="Pegot-Espagnet P."/>
            <person name="Pouilly N."/>
            <person name="Raftis F."/>
            <person name="Sallet E."/>
            <person name="Schiex T."/>
            <person name="Thomas J."/>
            <person name="Vandecasteele C."/>
            <person name="Vares D."/>
            <person name="Vear F."/>
            <person name="Vautrin S."/>
            <person name="Crespi M."/>
            <person name="Mangin B."/>
            <person name="Burke J.M."/>
            <person name="Salse J."/>
            <person name="Munos S."/>
            <person name="Vincourt P."/>
            <person name="Rieseberg L.H."/>
            <person name="Langlade N.B."/>
        </authorList>
    </citation>
    <scope>NUCLEOTIDE SEQUENCE</scope>
    <source>
        <tissue evidence="2">Leaves</tissue>
    </source>
</reference>
<accession>A0A9K3IU73</accession>
<dbReference type="Gramene" id="mRNA:HanXRQr2_Chr06g0266771">
    <property type="protein sequence ID" value="CDS:HanXRQr2_Chr06g0266771.1"/>
    <property type="gene ID" value="HanXRQr2_Chr06g0266771"/>
</dbReference>
<dbReference type="Proteomes" id="UP000215914">
    <property type="component" value="Unassembled WGS sequence"/>
</dbReference>
<gene>
    <name evidence="2" type="ORF">HanXRQr2_Chr06g0266771</name>
</gene>
<feature type="compositionally biased region" description="Polar residues" evidence="1">
    <location>
        <begin position="32"/>
        <end position="41"/>
    </location>
</feature>
<organism evidence="2 3">
    <name type="scientific">Helianthus annuus</name>
    <name type="common">Common sunflower</name>
    <dbReference type="NCBI Taxonomy" id="4232"/>
    <lineage>
        <taxon>Eukaryota</taxon>
        <taxon>Viridiplantae</taxon>
        <taxon>Streptophyta</taxon>
        <taxon>Embryophyta</taxon>
        <taxon>Tracheophyta</taxon>
        <taxon>Spermatophyta</taxon>
        <taxon>Magnoliopsida</taxon>
        <taxon>eudicotyledons</taxon>
        <taxon>Gunneridae</taxon>
        <taxon>Pentapetalae</taxon>
        <taxon>asterids</taxon>
        <taxon>campanulids</taxon>
        <taxon>Asterales</taxon>
        <taxon>Asteraceae</taxon>
        <taxon>Asteroideae</taxon>
        <taxon>Heliantheae alliance</taxon>
        <taxon>Heliantheae</taxon>
        <taxon>Helianthus</taxon>
    </lineage>
</organism>
<comment type="caution">
    <text evidence="2">The sequence shown here is derived from an EMBL/GenBank/DDBJ whole genome shotgun (WGS) entry which is preliminary data.</text>
</comment>